<evidence type="ECO:0000256" key="1">
    <source>
        <dbReference type="SAM" id="MobiDB-lite"/>
    </source>
</evidence>
<sequence length="210" mass="21148">MSPLSSLLLAAGLVAQATAKIIPISVGKTNLTMTPNSIAAEKGDILEFRFWAKNHSVVQGSWKTACQPKPKEEGGFWSGFVPTEAGAPNSQVFRVTINDTQPIVFYCSQNTGTHCKKGMFGVVNAGVELTLEPYAKAANGSDSAGSPEGGPYGGVFEALQATPSTTDGGSSPSSSPTNGAPAPSGTNGAGALGVSFVGMAAVGAAALALI</sequence>
<feature type="region of interest" description="Disordered" evidence="1">
    <location>
        <begin position="139"/>
        <end position="184"/>
    </location>
</feature>
<dbReference type="PANTHER" id="PTHR34883:SF17">
    <property type="entry name" value="CUPREDOXIN"/>
    <property type="match status" value="1"/>
</dbReference>
<reference evidence="3" key="2">
    <citation type="submission" date="2023-06" db="EMBL/GenBank/DDBJ databases">
        <authorList>
            <consortium name="Lawrence Berkeley National Laboratory"/>
            <person name="Haridas S."/>
            <person name="Hensen N."/>
            <person name="Bonometti L."/>
            <person name="Westerberg I."/>
            <person name="Brannstrom I.O."/>
            <person name="Guillou S."/>
            <person name="Cros-Aarteil S."/>
            <person name="Calhoun S."/>
            <person name="Kuo A."/>
            <person name="Mondo S."/>
            <person name="Pangilinan J."/>
            <person name="Riley R."/>
            <person name="Labutti K."/>
            <person name="Andreopoulos B."/>
            <person name="Lipzen A."/>
            <person name="Chen C."/>
            <person name="Yanf M."/>
            <person name="Daum C."/>
            <person name="Ng V."/>
            <person name="Clum A."/>
            <person name="Steindorff A."/>
            <person name="Ohm R."/>
            <person name="Martin F."/>
            <person name="Silar P."/>
            <person name="Natvig D."/>
            <person name="Lalanne C."/>
            <person name="Gautier V."/>
            <person name="Ament-Velasquez S.L."/>
            <person name="Kruys A."/>
            <person name="Hutchinson M.I."/>
            <person name="Powell A.J."/>
            <person name="Barry K."/>
            <person name="Miller A.N."/>
            <person name="Grigoriev I.V."/>
            <person name="Debuchy R."/>
            <person name="Gladieux P."/>
            <person name="Thoren M.H."/>
            <person name="Johannesson H."/>
        </authorList>
    </citation>
    <scope>NUCLEOTIDE SEQUENCE</scope>
    <source>
        <strain evidence="3">CBS 118394</strain>
    </source>
</reference>
<dbReference type="EMBL" id="JAUEDM010000004">
    <property type="protein sequence ID" value="KAK3318861.1"/>
    <property type="molecule type" value="Genomic_DNA"/>
</dbReference>
<keyword evidence="2" id="KW-0732">Signal</keyword>
<evidence type="ECO:0000256" key="2">
    <source>
        <dbReference type="SAM" id="SignalP"/>
    </source>
</evidence>
<dbReference type="InterPro" id="IPR008972">
    <property type="entry name" value="Cupredoxin"/>
</dbReference>
<dbReference type="Proteomes" id="UP001283341">
    <property type="component" value="Unassembled WGS sequence"/>
</dbReference>
<dbReference type="AlphaFoldDB" id="A0AAE0I744"/>
<proteinExistence type="predicted"/>
<evidence type="ECO:0000313" key="3">
    <source>
        <dbReference type="EMBL" id="KAK3318861.1"/>
    </source>
</evidence>
<feature type="chain" id="PRO_5042020585" description="Extracellular serine-rich protein" evidence="2">
    <location>
        <begin position="20"/>
        <end position="210"/>
    </location>
</feature>
<feature type="signal peptide" evidence="2">
    <location>
        <begin position="1"/>
        <end position="19"/>
    </location>
</feature>
<dbReference type="SUPFAM" id="SSF49503">
    <property type="entry name" value="Cupredoxins"/>
    <property type="match status" value="1"/>
</dbReference>
<reference evidence="3" key="1">
    <citation type="journal article" date="2023" name="Mol. Phylogenet. Evol.">
        <title>Genome-scale phylogeny and comparative genomics of the fungal order Sordariales.</title>
        <authorList>
            <person name="Hensen N."/>
            <person name="Bonometti L."/>
            <person name="Westerberg I."/>
            <person name="Brannstrom I.O."/>
            <person name="Guillou S."/>
            <person name="Cros-Aarteil S."/>
            <person name="Calhoun S."/>
            <person name="Haridas S."/>
            <person name="Kuo A."/>
            <person name="Mondo S."/>
            <person name="Pangilinan J."/>
            <person name="Riley R."/>
            <person name="LaButti K."/>
            <person name="Andreopoulos B."/>
            <person name="Lipzen A."/>
            <person name="Chen C."/>
            <person name="Yan M."/>
            <person name="Daum C."/>
            <person name="Ng V."/>
            <person name="Clum A."/>
            <person name="Steindorff A."/>
            <person name="Ohm R.A."/>
            <person name="Martin F."/>
            <person name="Silar P."/>
            <person name="Natvig D.O."/>
            <person name="Lalanne C."/>
            <person name="Gautier V."/>
            <person name="Ament-Velasquez S.L."/>
            <person name="Kruys A."/>
            <person name="Hutchinson M.I."/>
            <person name="Powell A.J."/>
            <person name="Barry K."/>
            <person name="Miller A.N."/>
            <person name="Grigoriev I.V."/>
            <person name="Debuchy R."/>
            <person name="Gladieux P."/>
            <person name="Hiltunen Thoren M."/>
            <person name="Johannesson H."/>
        </authorList>
    </citation>
    <scope>NUCLEOTIDE SEQUENCE</scope>
    <source>
        <strain evidence="3">CBS 118394</strain>
    </source>
</reference>
<accession>A0AAE0I744</accession>
<comment type="caution">
    <text evidence="3">The sequence shown here is derived from an EMBL/GenBank/DDBJ whole genome shotgun (WGS) entry which is preliminary data.</text>
</comment>
<dbReference type="CDD" id="cd00920">
    <property type="entry name" value="Cupredoxin"/>
    <property type="match status" value="1"/>
</dbReference>
<name>A0AAE0I744_9PEZI</name>
<dbReference type="Gene3D" id="2.60.40.420">
    <property type="entry name" value="Cupredoxins - blue copper proteins"/>
    <property type="match status" value="1"/>
</dbReference>
<protein>
    <recommendedName>
        <fullName evidence="5">Extracellular serine-rich protein</fullName>
    </recommendedName>
</protein>
<organism evidence="3 4">
    <name type="scientific">Apodospora peruviana</name>
    <dbReference type="NCBI Taxonomy" id="516989"/>
    <lineage>
        <taxon>Eukaryota</taxon>
        <taxon>Fungi</taxon>
        <taxon>Dikarya</taxon>
        <taxon>Ascomycota</taxon>
        <taxon>Pezizomycotina</taxon>
        <taxon>Sordariomycetes</taxon>
        <taxon>Sordariomycetidae</taxon>
        <taxon>Sordariales</taxon>
        <taxon>Lasiosphaeriaceae</taxon>
        <taxon>Apodospora</taxon>
    </lineage>
</organism>
<evidence type="ECO:0008006" key="5">
    <source>
        <dbReference type="Google" id="ProtNLM"/>
    </source>
</evidence>
<evidence type="ECO:0000313" key="4">
    <source>
        <dbReference type="Proteomes" id="UP001283341"/>
    </source>
</evidence>
<dbReference type="PANTHER" id="PTHR34883">
    <property type="entry name" value="SERINE-RICH PROTEIN, PUTATIVE-RELATED-RELATED"/>
    <property type="match status" value="1"/>
</dbReference>
<feature type="compositionally biased region" description="Low complexity" evidence="1">
    <location>
        <begin position="161"/>
        <end position="184"/>
    </location>
</feature>
<gene>
    <name evidence="3" type="ORF">B0H66DRAFT_603428</name>
</gene>
<keyword evidence="4" id="KW-1185">Reference proteome</keyword>
<dbReference type="InterPro" id="IPR052953">
    <property type="entry name" value="Ser-rich/MCO-related"/>
</dbReference>